<dbReference type="PANTHER" id="PTHR10974">
    <property type="entry name" value="FI08016P-RELATED"/>
    <property type="match status" value="1"/>
</dbReference>
<feature type="transmembrane region" description="Helical" evidence="1">
    <location>
        <begin position="12"/>
        <end position="29"/>
    </location>
</feature>
<reference evidence="2 3" key="1">
    <citation type="journal article" date="2021" name="Elife">
        <title>Chloroplast acquisition without the gene transfer in kleptoplastic sea slugs, Plakobranchus ocellatus.</title>
        <authorList>
            <person name="Maeda T."/>
            <person name="Takahashi S."/>
            <person name="Yoshida T."/>
            <person name="Shimamura S."/>
            <person name="Takaki Y."/>
            <person name="Nagai Y."/>
            <person name="Toyoda A."/>
            <person name="Suzuki Y."/>
            <person name="Arimoto A."/>
            <person name="Ishii H."/>
            <person name="Satoh N."/>
            <person name="Nishiyama T."/>
            <person name="Hasebe M."/>
            <person name="Maruyama T."/>
            <person name="Minagawa J."/>
            <person name="Obokata J."/>
            <person name="Shigenobu S."/>
        </authorList>
    </citation>
    <scope>NUCLEOTIDE SEQUENCE [LARGE SCALE GENOMIC DNA]</scope>
</reference>
<organism evidence="2 3">
    <name type="scientific">Elysia marginata</name>
    <dbReference type="NCBI Taxonomy" id="1093978"/>
    <lineage>
        <taxon>Eukaryota</taxon>
        <taxon>Metazoa</taxon>
        <taxon>Spiralia</taxon>
        <taxon>Lophotrochozoa</taxon>
        <taxon>Mollusca</taxon>
        <taxon>Gastropoda</taxon>
        <taxon>Heterobranchia</taxon>
        <taxon>Euthyneura</taxon>
        <taxon>Panpulmonata</taxon>
        <taxon>Sacoglossa</taxon>
        <taxon>Placobranchoidea</taxon>
        <taxon>Plakobranchidae</taxon>
        <taxon>Elysia</taxon>
    </lineage>
</organism>
<keyword evidence="1" id="KW-0812">Transmembrane</keyword>
<evidence type="ECO:0000256" key="1">
    <source>
        <dbReference type="SAM" id="Phobius"/>
    </source>
</evidence>
<protein>
    <submittedName>
        <fullName evidence="2">Uncharacterized protein</fullName>
    </submittedName>
</protein>
<dbReference type="Proteomes" id="UP000762676">
    <property type="component" value="Unassembled WGS sequence"/>
</dbReference>
<keyword evidence="3" id="KW-1185">Reference proteome</keyword>
<comment type="caution">
    <text evidence="2">The sequence shown here is derived from an EMBL/GenBank/DDBJ whole genome shotgun (WGS) entry which is preliminary data.</text>
</comment>
<evidence type="ECO:0000313" key="3">
    <source>
        <dbReference type="Proteomes" id="UP000762676"/>
    </source>
</evidence>
<proteinExistence type="predicted"/>
<dbReference type="AlphaFoldDB" id="A0AAV4JDK4"/>
<dbReference type="EMBL" id="BMAT01003103">
    <property type="protein sequence ID" value="GFS20431.1"/>
    <property type="molecule type" value="Genomic_DNA"/>
</dbReference>
<dbReference type="Pfam" id="PF02995">
    <property type="entry name" value="DUF229"/>
    <property type="match status" value="2"/>
</dbReference>
<dbReference type="GO" id="GO:0005615">
    <property type="term" value="C:extracellular space"/>
    <property type="evidence" value="ECO:0007669"/>
    <property type="project" value="TreeGrafter"/>
</dbReference>
<sequence length="526" mass="60074">MFFNTTKTSTLFTFMVCAVMTLVVNYVQFEFMRNRQLQSAALSRPTFYGTTSNGTTTYSTASNSTRFNGTTSNATKTMVEMNQLSISKECIFPHVDPFDPSILKISGLQKETLKCGKHPMPEITYIDGLSIQVDPAISDSNSSNIECRYRNITRPPYQDNNVAFSKWSQSFTHYINITDEHEFLEVRCFDRSKKDKVVSKAFYSLVPKKTHLKTLFEAANNKRLREFNPKETLKIIAVGLDGLPRHQMLRDFEKSGYRTLYTEDNPRAGAFYWDMKRFLNPQTTYFNRPLQLAMGMEPGFLWKNRLCVGRHSISEYHLDYLTRFLDTFSSDPVVCMTLISDVTHSDITSAKIIDDHMFNFYKALEPIPLYRGKHGLSLFQEIPANRTCTEASIPDDECLCGYTVEKYLNVTSQEALTLAQALLSAVKQKSDPKKCKEYRLKEVLQVGAFAQPKVLREVKGRHLACSVRLSVDPGGAIFEGTVTLDPKTNRTVVGNNIERLNMYKGEVECRPTSREQMFCYCKGNKM</sequence>
<dbReference type="PANTHER" id="PTHR10974:SF1">
    <property type="entry name" value="FI08016P-RELATED"/>
    <property type="match status" value="1"/>
</dbReference>
<accession>A0AAV4JDK4</accession>
<evidence type="ECO:0000313" key="2">
    <source>
        <dbReference type="EMBL" id="GFS20431.1"/>
    </source>
</evidence>
<keyword evidence="1" id="KW-1133">Transmembrane helix</keyword>
<dbReference type="InterPro" id="IPR004245">
    <property type="entry name" value="DUF229"/>
</dbReference>
<keyword evidence="1" id="KW-0472">Membrane</keyword>
<gene>
    <name evidence="2" type="ORF">ElyMa_001570800</name>
</gene>
<name>A0AAV4JDK4_9GAST</name>